<dbReference type="PANTHER" id="PTHR11804:SF84">
    <property type="entry name" value="SACCHAROLYSIN"/>
    <property type="match status" value="1"/>
</dbReference>
<evidence type="ECO:0000256" key="5">
    <source>
        <dbReference type="ARBA" id="ARBA00022833"/>
    </source>
</evidence>
<gene>
    <name evidence="12" type="ORF">Xbud_01490</name>
</gene>
<dbReference type="RefSeq" id="WP_099135449.1">
    <property type="nucleotide sequence ID" value="NZ_CAWNNJ010000119.1"/>
</dbReference>
<dbReference type="CDD" id="cd06456">
    <property type="entry name" value="M3A_DCP"/>
    <property type="match status" value="1"/>
</dbReference>
<dbReference type="InterPro" id="IPR034005">
    <property type="entry name" value="M3A_DCP"/>
</dbReference>
<comment type="cofactor">
    <cofactor evidence="9">
        <name>Zn(2+)</name>
        <dbReference type="ChEBI" id="CHEBI:29105"/>
    </cofactor>
    <text evidence="9">Binds 1 zinc ion.</text>
</comment>
<dbReference type="GO" id="GO:0046872">
    <property type="term" value="F:metal ion binding"/>
    <property type="evidence" value="ECO:0007669"/>
    <property type="project" value="UniProtKB-UniRule"/>
</dbReference>
<dbReference type="EC" id="3.4.24.70" evidence="8"/>
<dbReference type="Gene3D" id="1.20.1050.40">
    <property type="entry name" value="Endopeptidase. Chain P, domain 1"/>
    <property type="match status" value="1"/>
</dbReference>
<feature type="domain" description="Peptidase M3A/M3B catalytic" evidence="10">
    <location>
        <begin position="222"/>
        <end position="677"/>
    </location>
</feature>
<keyword evidence="3 9" id="KW-0479">Metal-binding</keyword>
<evidence type="ECO:0000256" key="4">
    <source>
        <dbReference type="ARBA" id="ARBA00022801"/>
    </source>
</evidence>
<evidence type="ECO:0000259" key="10">
    <source>
        <dbReference type="Pfam" id="PF01432"/>
    </source>
</evidence>
<dbReference type="InterPro" id="IPR024077">
    <property type="entry name" value="Neurolysin/TOP_dom2"/>
</dbReference>
<dbReference type="InterPro" id="IPR001567">
    <property type="entry name" value="Pept_M3A_M3B_dom"/>
</dbReference>
<feature type="domain" description="Oligopeptidase A N-terminal" evidence="11">
    <location>
        <begin position="29"/>
        <end position="149"/>
    </location>
</feature>
<dbReference type="SUPFAM" id="SSF55486">
    <property type="entry name" value="Metalloproteases ('zincins'), catalytic domain"/>
    <property type="match status" value="1"/>
</dbReference>
<evidence type="ECO:0000256" key="1">
    <source>
        <dbReference type="ARBA" id="ARBA00006040"/>
    </source>
</evidence>
<proteinExistence type="inferred from homology"/>
<dbReference type="OrthoDB" id="9773538at2"/>
<dbReference type="Proteomes" id="UP000225833">
    <property type="component" value="Unassembled WGS sequence"/>
</dbReference>
<dbReference type="Pfam" id="PF19310">
    <property type="entry name" value="TOP_N"/>
    <property type="match status" value="1"/>
</dbReference>
<comment type="catalytic activity">
    <reaction evidence="7">
        <text>Hydrolysis of oligopeptides, with broad specificity. Gly or Ala commonly occur as P1 or P1' residues, but more distant residues are also important, as is shown by the fact that Z-Gly-Pro-Gly-|-Gly-Pro-Ala is cleaved, but not Z-(Gly)(5).</text>
        <dbReference type="EC" id="3.4.24.70"/>
    </reaction>
</comment>
<accession>A0A2D0J2E6</accession>
<dbReference type="InterPro" id="IPR024079">
    <property type="entry name" value="MetalloPept_cat_dom_sf"/>
</dbReference>
<dbReference type="Gene3D" id="3.40.390.10">
    <property type="entry name" value="Collagenase (Catalytic Domain)"/>
    <property type="match status" value="1"/>
</dbReference>
<evidence type="ECO:0000259" key="11">
    <source>
        <dbReference type="Pfam" id="PF19310"/>
    </source>
</evidence>
<dbReference type="Gene3D" id="1.10.1370.10">
    <property type="entry name" value="Neurolysin, domain 3"/>
    <property type="match status" value="1"/>
</dbReference>
<comment type="caution">
    <text evidence="12">The sequence shown here is derived from an EMBL/GenBank/DDBJ whole genome shotgun (WGS) entry which is preliminary data.</text>
</comment>
<dbReference type="Pfam" id="PF01432">
    <property type="entry name" value="Peptidase_M3"/>
    <property type="match status" value="1"/>
</dbReference>
<dbReference type="GO" id="GO:0006508">
    <property type="term" value="P:proteolysis"/>
    <property type="evidence" value="ECO:0007669"/>
    <property type="project" value="UniProtKB-KW"/>
</dbReference>
<name>A0A2D0J2E6_XENBU</name>
<evidence type="ECO:0000256" key="3">
    <source>
        <dbReference type="ARBA" id="ARBA00022723"/>
    </source>
</evidence>
<evidence type="ECO:0000256" key="8">
    <source>
        <dbReference type="ARBA" id="ARBA00026100"/>
    </source>
</evidence>
<keyword evidence="5 9" id="KW-0862">Zinc</keyword>
<evidence type="ECO:0000256" key="6">
    <source>
        <dbReference type="ARBA" id="ARBA00023049"/>
    </source>
</evidence>
<dbReference type="EMBL" id="NIBS01000005">
    <property type="protein sequence ID" value="PHM28481.1"/>
    <property type="molecule type" value="Genomic_DNA"/>
</dbReference>
<evidence type="ECO:0000256" key="7">
    <source>
        <dbReference type="ARBA" id="ARBA00024603"/>
    </source>
</evidence>
<dbReference type="GO" id="GO:0005829">
    <property type="term" value="C:cytosol"/>
    <property type="evidence" value="ECO:0007669"/>
    <property type="project" value="UniProtKB-ARBA"/>
</dbReference>
<dbReference type="GO" id="GO:0004222">
    <property type="term" value="F:metalloendopeptidase activity"/>
    <property type="evidence" value="ECO:0007669"/>
    <property type="project" value="UniProtKB-EC"/>
</dbReference>
<evidence type="ECO:0000313" key="13">
    <source>
        <dbReference type="Proteomes" id="UP000225833"/>
    </source>
</evidence>
<organism evidence="12 13">
    <name type="scientific">Xenorhabdus budapestensis</name>
    <dbReference type="NCBI Taxonomy" id="290110"/>
    <lineage>
        <taxon>Bacteria</taxon>
        <taxon>Pseudomonadati</taxon>
        <taxon>Pseudomonadota</taxon>
        <taxon>Gammaproteobacteria</taxon>
        <taxon>Enterobacterales</taxon>
        <taxon>Morganellaceae</taxon>
        <taxon>Xenorhabdus</taxon>
    </lineage>
</organism>
<dbReference type="InterPro" id="IPR024080">
    <property type="entry name" value="Neurolysin/TOP_N"/>
</dbReference>
<dbReference type="NCBIfam" id="NF008159">
    <property type="entry name" value="PRK10911.1"/>
    <property type="match status" value="1"/>
</dbReference>
<evidence type="ECO:0000256" key="9">
    <source>
        <dbReference type="RuleBase" id="RU003435"/>
    </source>
</evidence>
<dbReference type="InterPro" id="IPR045090">
    <property type="entry name" value="Pept_M3A_M3B"/>
</dbReference>
<dbReference type="InterPro" id="IPR045666">
    <property type="entry name" value="OpdA_N"/>
</dbReference>
<evidence type="ECO:0000313" key="12">
    <source>
        <dbReference type="EMBL" id="PHM28481.1"/>
    </source>
</evidence>
<dbReference type="FunFam" id="3.40.390.10:FF:000009">
    <property type="entry name" value="Oligopeptidase A"/>
    <property type="match status" value="1"/>
</dbReference>
<keyword evidence="6 9" id="KW-0482">Metalloprotease</keyword>
<comment type="similarity">
    <text evidence="1 9">Belongs to the peptidase M3 family.</text>
</comment>
<keyword evidence="4 9" id="KW-0378">Hydrolase</keyword>
<protein>
    <recommendedName>
        <fullName evidence="8">oligopeptidase A</fullName>
        <ecNumber evidence="8">3.4.24.70</ecNumber>
    </recommendedName>
</protein>
<dbReference type="AlphaFoldDB" id="A0A2D0J2E6"/>
<dbReference type="GO" id="GO:0006518">
    <property type="term" value="P:peptide metabolic process"/>
    <property type="evidence" value="ECO:0007669"/>
    <property type="project" value="TreeGrafter"/>
</dbReference>
<dbReference type="PANTHER" id="PTHR11804">
    <property type="entry name" value="PROTEASE M3 THIMET OLIGOPEPTIDASE-RELATED"/>
    <property type="match status" value="1"/>
</dbReference>
<evidence type="ECO:0000256" key="2">
    <source>
        <dbReference type="ARBA" id="ARBA00022670"/>
    </source>
</evidence>
<keyword evidence="2 9" id="KW-0645">Protease</keyword>
<reference evidence="12 13" key="1">
    <citation type="journal article" date="2017" name="Nat. Microbiol.">
        <title>Natural product diversity associated with the nematode symbionts Photorhabdus and Xenorhabdus.</title>
        <authorList>
            <person name="Tobias N.J."/>
            <person name="Wolff H."/>
            <person name="Djahanschiri B."/>
            <person name="Grundmann F."/>
            <person name="Kronenwerth M."/>
            <person name="Shi Y.M."/>
            <person name="Simonyi S."/>
            <person name="Grun P."/>
            <person name="Shapiro-Ilan D."/>
            <person name="Pidot S.J."/>
            <person name="Stinear T.P."/>
            <person name="Ebersberger I."/>
            <person name="Bode H.B."/>
        </authorList>
    </citation>
    <scope>NUCLEOTIDE SEQUENCE [LARGE SCALE GENOMIC DNA]</scope>
    <source>
        <strain evidence="12 13">DSM 16342</strain>
    </source>
</reference>
<sequence>MTNPLLTSSVLPKFAEIEPKHVVPAVKETLANYRQVIEKILTENSIFTWDNLCQPLSEASDKLSRMWSPVGHLNSVKNSPELREAYEQSLPLLSEFSTWLGQHKGLYQAYKSLKESQSFESLSQPQRKSIEDTLRDFELTGIGLPEEKQKRYGEITARLSEIGSQFGNNVLDATMGWTKLITDENDLAGLPESAKAAAKAAAEAKDQEGWLLTLDMPSYLPVMTYADNRELRQQMYYAYTTRASDQGPDAGKWDNNAIMAEMLALRHELAQLLGFTNYAEHSLATKMAKTPQQVLDFLNDLAHRAHGQGKKELEELTNFARSHYGVDKLEAWDLTYYSEKQKQHHFSIDDEQLRPYFPEQQVIEGLFEVVHRIYGITAKERHDVETWHPDVRFFELYDEKQTLRGSFYLDLYAREHKRGGAWMDDCAGRMRHAAGEIQKPVAYLTCNFNKPIGDKPALFTHDEVITLFHEFGHGLHHMLTEIETLDVSGINGVPWDAVEQPSQFMENWCWEPEALAFISGHYETKEPLPQEMLDNMLAAKNYQAAMFILRQLEFGLFDFRLYSEYDPAKGAQILPTLQSVKKQVSVVPSPEWNRFPNSFSHIFNGGYAAGYYSYLWADVLAADAYSRFSEEGIFNRTTGQSFLNHILSRGGSEDPMTLFIRFRGREPKLDAMLKSAGITG</sequence>